<reference evidence="2 3" key="2">
    <citation type="journal article" date="2011" name="J. Bacteriol.">
        <title>Genomes of three methylotrophs from a single niche uncover genetic and metabolic divergence of Methylophilaceae.</title>
        <authorList>
            <person name="Lapidus A."/>
            <person name="Clum A."/>
            <person name="Labutti K."/>
            <person name="Kaluzhnaya M.G."/>
            <person name="Lim S."/>
            <person name="Beck D.A."/>
            <person name="Glavina Del Rio T."/>
            <person name="Nolan M."/>
            <person name="Mavromatis K."/>
            <person name="Huntemann M."/>
            <person name="Lucas S."/>
            <person name="Lidstrom M.E."/>
            <person name="Ivanova N."/>
            <person name="Chistoserdova L."/>
        </authorList>
    </citation>
    <scope>NUCLEOTIDE SEQUENCE [LARGE SCALE GENOMIC DNA]</scope>
    <source>
        <strain evidence="3">JLW8 / ATCC BAA-1282 / DSM 17540</strain>
    </source>
</reference>
<dbReference type="SUPFAM" id="SSF159894">
    <property type="entry name" value="YgaC/TfoX-N like"/>
    <property type="match status" value="1"/>
</dbReference>
<evidence type="ECO:0000259" key="1">
    <source>
        <dbReference type="Pfam" id="PF04993"/>
    </source>
</evidence>
<evidence type="ECO:0000313" key="3">
    <source>
        <dbReference type="Proteomes" id="UP000002742"/>
    </source>
</evidence>
<organism evidence="2 3">
    <name type="scientific">Methylotenera mobilis (strain JLW8 / ATCC BAA-1282 / DSM 17540)</name>
    <dbReference type="NCBI Taxonomy" id="583345"/>
    <lineage>
        <taxon>Bacteria</taxon>
        <taxon>Pseudomonadati</taxon>
        <taxon>Pseudomonadota</taxon>
        <taxon>Betaproteobacteria</taxon>
        <taxon>Nitrosomonadales</taxon>
        <taxon>Methylophilaceae</taxon>
        <taxon>Methylotenera</taxon>
    </lineage>
</organism>
<dbReference type="AlphaFoldDB" id="C6WTH8"/>
<dbReference type="Gene3D" id="3.30.1460.30">
    <property type="entry name" value="YgaC/TfoX-N like chaperone"/>
    <property type="match status" value="1"/>
</dbReference>
<dbReference type="eggNOG" id="COG3070">
    <property type="taxonomic scope" value="Bacteria"/>
</dbReference>
<feature type="domain" description="TfoX N-terminal" evidence="1">
    <location>
        <begin position="13"/>
        <end position="95"/>
    </location>
</feature>
<dbReference type="EMBL" id="CP001672">
    <property type="protein sequence ID" value="ACT47300.1"/>
    <property type="molecule type" value="Genomic_DNA"/>
</dbReference>
<protein>
    <submittedName>
        <fullName evidence="2">TfoX domain protein</fullName>
    </submittedName>
</protein>
<dbReference type="OrthoDB" id="8687154at2"/>
<evidence type="ECO:0000313" key="2">
    <source>
        <dbReference type="EMBL" id="ACT47300.1"/>
    </source>
</evidence>
<name>C6WTH8_METML</name>
<dbReference type="Pfam" id="PF04993">
    <property type="entry name" value="TfoX_N"/>
    <property type="match status" value="1"/>
</dbReference>
<accession>C6WTH8</accession>
<dbReference type="InterPro" id="IPR007076">
    <property type="entry name" value="TfoX_N"/>
</dbReference>
<dbReference type="KEGG" id="mmb:Mmol_0390"/>
<reference evidence="3" key="1">
    <citation type="submission" date="2009-07" db="EMBL/GenBank/DDBJ databases">
        <title>Complete sequence of Methylotenera mobilis JLW8.</title>
        <authorList>
            <consortium name="US DOE Joint Genome Institute"/>
            <person name="Lucas S."/>
            <person name="Copeland A."/>
            <person name="Lapidus A."/>
            <person name="Glavina del Rio T."/>
            <person name="Tice H."/>
            <person name="Bruce D."/>
            <person name="Goodwin L."/>
            <person name="Pitluck S."/>
            <person name="LaButti K.M."/>
            <person name="Clum A."/>
            <person name="Larimer F."/>
            <person name="Land M."/>
            <person name="Hauser L."/>
            <person name="Kyrpides N."/>
            <person name="Mikhailova N."/>
            <person name="Kayluzhnaya M."/>
            <person name="Chistoserdova L."/>
        </authorList>
    </citation>
    <scope>NUCLEOTIDE SEQUENCE [LARGE SCALE GENOMIC DNA]</scope>
    <source>
        <strain evidence="3">JLW8 / ATCC BAA-1282 / DSM 17540</strain>
    </source>
</reference>
<keyword evidence="3" id="KW-1185">Reference proteome</keyword>
<dbReference type="STRING" id="583345.Mmol_0390"/>
<dbReference type="HOGENOM" id="CLU_151771_1_0_4"/>
<gene>
    <name evidence="2" type="ordered locus">Mmol_0390</name>
</gene>
<dbReference type="Proteomes" id="UP000002742">
    <property type="component" value="Chromosome"/>
</dbReference>
<dbReference type="RefSeq" id="WP_015831338.1">
    <property type="nucleotide sequence ID" value="NC_012968.1"/>
</dbReference>
<proteinExistence type="predicted"/>
<sequence length="109" mass="12139">MATSQATIDFLLDQLSCLADVSTKKMFGEYCLYLAGKPVGFVCDDQLYLKPTNAGRSMVQHAIEGMPYPGAKPYLLITADLWEERDWLCQLIQATGNELPLPKPKKKNA</sequence>